<sequence>MTQVMIYHNPRCSKSRETLQLLEQRDLQPTIIEYLKTPPSVAEIKSLVKQLGFESARQLIRCKEDLYRELELAQEQDEEKLYTAMAEHPKLIERPIVVVGQQARLGRPPEAVLEILPA</sequence>
<dbReference type="PANTHER" id="PTHR30041">
    <property type="entry name" value="ARSENATE REDUCTASE"/>
    <property type="match status" value="1"/>
</dbReference>
<dbReference type="InterPro" id="IPR006660">
    <property type="entry name" value="Arsenate_reductase-like"/>
</dbReference>
<comment type="catalytic activity">
    <reaction evidence="4">
        <text>[glutaredoxin]-dithiol + arsenate + glutathione + H(+) = glutathionyl-S-S-[glutaredoxin] + arsenite + H2O</text>
        <dbReference type="Rhea" id="RHEA:22016"/>
        <dbReference type="Rhea" id="RHEA-COMP:10729"/>
        <dbReference type="Rhea" id="RHEA-COMP:17668"/>
        <dbReference type="ChEBI" id="CHEBI:15377"/>
        <dbReference type="ChEBI" id="CHEBI:15378"/>
        <dbReference type="ChEBI" id="CHEBI:29242"/>
        <dbReference type="ChEBI" id="CHEBI:29950"/>
        <dbReference type="ChEBI" id="CHEBI:48597"/>
        <dbReference type="ChEBI" id="CHEBI:57925"/>
        <dbReference type="ChEBI" id="CHEBI:146199"/>
        <dbReference type="EC" id="1.20.4.1"/>
    </reaction>
</comment>
<dbReference type="NCBIfam" id="TIGR00014">
    <property type="entry name" value="arsC"/>
    <property type="match status" value="1"/>
</dbReference>
<dbReference type="SUPFAM" id="SSF52833">
    <property type="entry name" value="Thioredoxin-like"/>
    <property type="match status" value="1"/>
</dbReference>
<proteinExistence type="inferred from homology"/>
<dbReference type="EC" id="1.20.4.1" evidence="4"/>
<evidence type="ECO:0000256" key="4">
    <source>
        <dbReference type="RuleBase" id="RU362029"/>
    </source>
</evidence>
<dbReference type="PROSITE" id="PS51353">
    <property type="entry name" value="ARSC"/>
    <property type="match status" value="1"/>
</dbReference>
<dbReference type="Gene3D" id="3.40.30.10">
    <property type="entry name" value="Glutaredoxin"/>
    <property type="match status" value="1"/>
</dbReference>
<protein>
    <recommendedName>
        <fullName evidence="4">Arsenate reductase</fullName>
        <ecNumber evidence="4">1.20.4.1</ecNumber>
    </recommendedName>
</protein>
<dbReference type="RefSeq" id="WP_092591225.1">
    <property type="nucleotide sequence ID" value="NZ_FMXN01000002.1"/>
</dbReference>
<reference evidence="6" key="1">
    <citation type="submission" date="2016-10" db="EMBL/GenBank/DDBJ databases">
        <authorList>
            <person name="Varghese N."/>
            <person name="Submissions S."/>
        </authorList>
    </citation>
    <scope>NUCLEOTIDE SEQUENCE [LARGE SCALE GENOMIC DNA]</scope>
    <source>
        <strain evidence="6">CGMCC 1.10824</strain>
    </source>
</reference>
<dbReference type="Proteomes" id="UP000199626">
    <property type="component" value="Unassembled WGS sequence"/>
</dbReference>
<name>A0A1G6AQ21_9GAMM</name>
<dbReference type="CDD" id="cd03034">
    <property type="entry name" value="ArsC_ArsC"/>
    <property type="match status" value="1"/>
</dbReference>
<evidence type="ECO:0000256" key="2">
    <source>
        <dbReference type="ARBA" id="ARBA00023002"/>
    </source>
</evidence>
<dbReference type="InterPro" id="IPR006659">
    <property type="entry name" value="Arsenate_reductase"/>
</dbReference>
<dbReference type="GO" id="GO:0008794">
    <property type="term" value="F:arsenate reductase (glutaredoxin) activity"/>
    <property type="evidence" value="ECO:0007669"/>
    <property type="project" value="UniProtKB-UniRule"/>
</dbReference>
<dbReference type="EMBL" id="FMXN01000002">
    <property type="protein sequence ID" value="SDB10496.1"/>
    <property type="molecule type" value="Genomic_DNA"/>
</dbReference>
<gene>
    <name evidence="5" type="ORF">SAMN02927930_00396</name>
</gene>
<dbReference type="InterPro" id="IPR036249">
    <property type="entry name" value="Thioredoxin-like_sf"/>
</dbReference>
<evidence type="ECO:0000256" key="1">
    <source>
        <dbReference type="ARBA" id="ARBA00007198"/>
    </source>
</evidence>
<evidence type="ECO:0000313" key="5">
    <source>
        <dbReference type="EMBL" id="SDB10496.1"/>
    </source>
</evidence>
<dbReference type="OrthoDB" id="9790554at2"/>
<evidence type="ECO:0000256" key="3">
    <source>
        <dbReference type="PROSITE-ProRule" id="PRU01282"/>
    </source>
</evidence>
<organism evidence="5 6">
    <name type="scientific">Pseudidiomarina indica</name>
    <dbReference type="NCBI Taxonomy" id="1159017"/>
    <lineage>
        <taxon>Bacteria</taxon>
        <taxon>Pseudomonadati</taxon>
        <taxon>Pseudomonadota</taxon>
        <taxon>Gammaproteobacteria</taxon>
        <taxon>Alteromonadales</taxon>
        <taxon>Idiomarinaceae</taxon>
        <taxon>Pseudidiomarina</taxon>
    </lineage>
</organism>
<evidence type="ECO:0000313" key="6">
    <source>
        <dbReference type="Proteomes" id="UP000199626"/>
    </source>
</evidence>
<comment type="similarity">
    <text evidence="1 3 4">Belongs to the ArsC family.</text>
</comment>
<dbReference type="PANTHER" id="PTHR30041:SF4">
    <property type="entry name" value="ARSENATE REDUCTASE"/>
    <property type="match status" value="1"/>
</dbReference>
<dbReference type="AlphaFoldDB" id="A0A1G6AQ21"/>
<keyword evidence="6" id="KW-1185">Reference proteome</keyword>
<dbReference type="Pfam" id="PF03960">
    <property type="entry name" value="ArsC"/>
    <property type="match status" value="1"/>
</dbReference>
<keyword evidence="2 4" id="KW-0560">Oxidoreductase</keyword>
<accession>A0A1G6AQ21</accession>
<dbReference type="STRING" id="1159017.SAMN02927930_00396"/>